<dbReference type="EMBL" id="MU003711">
    <property type="protein sequence ID" value="KAF2804975.1"/>
    <property type="molecule type" value="Genomic_DNA"/>
</dbReference>
<dbReference type="OrthoDB" id="4840564at2759"/>
<dbReference type="Gene3D" id="3.80.10.10">
    <property type="entry name" value="Ribonuclease Inhibitor"/>
    <property type="match status" value="1"/>
</dbReference>
<dbReference type="RefSeq" id="XP_033571939.1">
    <property type="nucleotide sequence ID" value="XM_033728438.1"/>
</dbReference>
<dbReference type="InterPro" id="IPR032675">
    <property type="entry name" value="LRR_dom_sf"/>
</dbReference>
<name>A0A6A6YA30_9PEZI</name>
<accession>A0A6A6YA30</accession>
<reference evidence="3" key="2">
    <citation type="submission" date="2020-04" db="EMBL/GenBank/DDBJ databases">
        <authorList>
            <consortium name="NCBI Genome Project"/>
        </authorList>
    </citation>
    <scope>NUCLEOTIDE SEQUENCE</scope>
    <source>
        <strain evidence="3">CBS 304.34</strain>
    </source>
</reference>
<keyword evidence="2" id="KW-1185">Reference proteome</keyword>
<evidence type="ECO:0000313" key="1">
    <source>
        <dbReference type="EMBL" id="KAF2804975.1"/>
    </source>
</evidence>
<evidence type="ECO:0000313" key="2">
    <source>
        <dbReference type="Proteomes" id="UP000504636"/>
    </source>
</evidence>
<dbReference type="AlphaFoldDB" id="A0A6A6YA30"/>
<proteinExistence type="predicted"/>
<gene>
    <name evidence="1 3" type="ORF">BDZ99DRAFT_575147</name>
</gene>
<sequence length="473" mass="54356">MRREPKKRGMRQLRLGFTVDKHQLTLLGFNSKAPPIHHEGDPVILAQMPFGDFSSEELYLVLNPPFRILEFPEELVNEIVVLACSEYMSQAKSMFVPRRRPHPTALSLSLVCKTFHRLVAPVLYSSLNLWVAPNDKTPFRKRHQQLFQMLQKNHSLARCCKELELQLYDSWRPNVNYEPEDFPSIRLCHCSSRHVKECVWEGIKSTLAPLFRVESLTLTFSQTPLCLQSLCETLTPVRQLKKLKLGESWKLTEFPKEFEGAAALISIDLEVVYGDFESLAGLLTWPARLEHFALDGNCYFSRDVDLATIRSALLPHRDSLKSLAMGNYNSARPINVSDFANLEALWLSTRTLTVEWAPEEVCGNVLSAPRLRKLGWFFWPLDDEGYPLSTCRDFGPEQAEWLSRVVRLAHAEETALREVEIIYQPVLINCRREEAQAPLDLLDGVKREMEGLGMSLVFQKYKIPRKIWNATDV</sequence>
<reference evidence="3" key="3">
    <citation type="submission" date="2025-04" db="UniProtKB">
        <authorList>
            <consortium name="RefSeq"/>
        </authorList>
    </citation>
    <scope>IDENTIFICATION</scope>
    <source>
        <strain evidence="3">CBS 304.34</strain>
    </source>
</reference>
<dbReference type="SUPFAM" id="SSF52047">
    <property type="entry name" value="RNI-like"/>
    <property type="match status" value="1"/>
</dbReference>
<organism evidence="1">
    <name type="scientific">Mytilinidion resinicola</name>
    <dbReference type="NCBI Taxonomy" id="574789"/>
    <lineage>
        <taxon>Eukaryota</taxon>
        <taxon>Fungi</taxon>
        <taxon>Dikarya</taxon>
        <taxon>Ascomycota</taxon>
        <taxon>Pezizomycotina</taxon>
        <taxon>Dothideomycetes</taxon>
        <taxon>Pleosporomycetidae</taxon>
        <taxon>Mytilinidiales</taxon>
        <taxon>Mytilinidiaceae</taxon>
        <taxon>Mytilinidion</taxon>
    </lineage>
</organism>
<protein>
    <recommendedName>
        <fullName evidence="4">F-box domain-containing protein</fullName>
    </recommendedName>
</protein>
<dbReference type="GeneID" id="54469331"/>
<evidence type="ECO:0000313" key="3">
    <source>
        <dbReference type="RefSeq" id="XP_033571939.1"/>
    </source>
</evidence>
<evidence type="ECO:0008006" key="4">
    <source>
        <dbReference type="Google" id="ProtNLM"/>
    </source>
</evidence>
<reference evidence="1 3" key="1">
    <citation type="journal article" date="2020" name="Stud. Mycol.">
        <title>101 Dothideomycetes genomes: a test case for predicting lifestyles and emergence of pathogens.</title>
        <authorList>
            <person name="Haridas S."/>
            <person name="Albert R."/>
            <person name="Binder M."/>
            <person name="Bloem J."/>
            <person name="Labutti K."/>
            <person name="Salamov A."/>
            <person name="Andreopoulos B."/>
            <person name="Baker S."/>
            <person name="Barry K."/>
            <person name="Bills G."/>
            <person name="Bluhm B."/>
            <person name="Cannon C."/>
            <person name="Castanera R."/>
            <person name="Culley D."/>
            <person name="Daum C."/>
            <person name="Ezra D."/>
            <person name="Gonzalez J."/>
            <person name="Henrissat B."/>
            <person name="Kuo A."/>
            <person name="Liang C."/>
            <person name="Lipzen A."/>
            <person name="Lutzoni F."/>
            <person name="Magnuson J."/>
            <person name="Mondo S."/>
            <person name="Nolan M."/>
            <person name="Ohm R."/>
            <person name="Pangilinan J."/>
            <person name="Park H.-J."/>
            <person name="Ramirez L."/>
            <person name="Alfaro M."/>
            <person name="Sun H."/>
            <person name="Tritt A."/>
            <person name="Yoshinaga Y."/>
            <person name="Zwiers L.-H."/>
            <person name="Turgeon B."/>
            <person name="Goodwin S."/>
            <person name="Spatafora J."/>
            <person name="Crous P."/>
            <person name="Grigoriev I."/>
        </authorList>
    </citation>
    <scope>NUCLEOTIDE SEQUENCE</scope>
    <source>
        <strain evidence="1 3">CBS 304.34</strain>
    </source>
</reference>
<dbReference type="Proteomes" id="UP000504636">
    <property type="component" value="Unplaced"/>
</dbReference>